<proteinExistence type="predicted"/>
<organism evidence="1 2">
    <name type="scientific">Goodea atripinnis</name>
    <dbReference type="NCBI Taxonomy" id="208336"/>
    <lineage>
        <taxon>Eukaryota</taxon>
        <taxon>Metazoa</taxon>
        <taxon>Chordata</taxon>
        <taxon>Craniata</taxon>
        <taxon>Vertebrata</taxon>
        <taxon>Euteleostomi</taxon>
        <taxon>Actinopterygii</taxon>
        <taxon>Neopterygii</taxon>
        <taxon>Teleostei</taxon>
        <taxon>Neoteleostei</taxon>
        <taxon>Acanthomorphata</taxon>
        <taxon>Ovalentaria</taxon>
        <taxon>Atherinomorphae</taxon>
        <taxon>Cyprinodontiformes</taxon>
        <taxon>Goodeidae</taxon>
        <taxon>Goodea</taxon>
    </lineage>
</organism>
<evidence type="ECO:0000313" key="1">
    <source>
        <dbReference type="EMBL" id="MEQ2180421.1"/>
    </source>
</evidence>
<gene>
    <name evidence="1" type="ORF">GOODEAATRI_001082</name>
</gene>
<name>A0ABV0PAC9_9TELE</name>
<evidence type="ECO:0000313" key="2">
    <source>
        <dbReference type="Proteomes" id="UP001476798"/>
    </source>
</evidence>
<dbReference type="Proteomes" id="UP001476798">
    <property type="component" value="Unassembled WGS sequence"/>
</dbReference>
<reference evidence="1 2" key="1">
    <citation type="submission" date="2021-06" db="EMBL/GenBank/DDBJ databases">
        <authorList>
            <person name="Palmer J.M."/>
        </authorList>
    </citation>
    <scope>NUCLEOTIDE SEQUENCE [LARGE SCALE GENOMIC DNA]</scope>
    <source>
        <strain evidence="1 2">GA_2019</strain>
        <tissue evidence="1">Muscle</tissue>
    </source>
</reference>
<comment type="caution">
    <text evidence="1">The sequence shown here is derived from an EMBL/GenBank/DDBJ whole genome shotgun (WGS) entry which is preliminary data.</text>
</comment>
<accession>A0ABV0PAC9</accession>
<sequence>MVLPSLPPLHFPAVGRLRRKRRISFSFNLSPILPKSKSQFIYGDYLSSDDDDDCSMLCTLQLFQSNTDMCFSISEEEPGPLRNDLEGRNATKVSRTFSYLKSKMYKKTRVSHLELRNDY</sequence>
<dbReference type="EMBL" id="JAHRIO010069998">
    <property type="protein sequence ID" value="MEQ2180421.1"/>
    <property type="molecule type" value="Genomic_DNA"/>
</dbReference>
<keyword evidence="2" id="KW-1185">Reference proteome</keyword>
<protein>
    <submittedName>
        <fullName evidence="1">Uncharacterized protein</fullName>
    </submittedName>
</protein>